<dbReference type="EMBL" id="CAIJEN010000004">
    <property type="protein sequence ID" value="CAD0084806.1"/>
    <property type="molecule type" value="Genomic_DNA"/>
</dbReference>
<dbReference type="Proteomes" id="UP000716446">
    <property type="component" value="Unassembled WGS sequence"/>
</dbReference>
<evidence type="ECO:0000313" key="2">
    <source>
        <dbReference type="EMBL" id="CAD0084806.1"/>
    </source>
</evidence>
<accession>A0A9N8JBW0</accession>
<evidence type="ECO:0000313" key="3">
    <source>
        <dbReference type="Proteomes" id="UP000716446"/>
    </source>
</evidence>
<proteinExistence type="predicted"/>
<gene>
    <name evidence="2" type="ORF">AWRI4619_LOCUS3373</name>
</gene>
<feature type="region of interest" description="Disordered" evidence="1">
    <location>
        <begin position="168"/>
        <end position="223"/>
    </location>
</feature>
<dbReference type="AlphaFoldDB" id="A0A9N8JBW0"/>
<organism evidence="2 3">
    <name type="scientific">Aureobasidium vineae</name>
    <dbReference type="NCBI Taxonomy" id="2773715"/>
    <lineage>
        <taxon>Eukaryota</taxon>
        <taxon>Fungi</taxon>
        <taxon>Dikarya</taxon>
        <taxon>Ascomycota</taxon>
        <taxon>Pezizomycotina</taxon>
        <taxon>Dothideomycetes</taxon>
        <taxon>Dothideomycetidae</taxon>
        <taxon>Dothideales</taxon>
        <taxon>Saccotheciaceae</taxon>
        <taxon>Aureobasidium</taxon>
    </lineage>
</organism>
<evidence type="ECO:0000256" key="1">
    <source>
        <dbReference type="SAM" id="MobiDB-lite"/>
    </source>
</evidence>
<comment type="caution">
    <text evidence="2">The sequence shown here is derived from an EMBL/GenBank/DDBJ whole genome shotgun (WGS) entry which is preliminary data.</text>
</comment>
<feature type="compositionally biased region" description="Acidic residues" evidence="1">
    <location>
        <begin position="168"/>
        <end position="179"/>
    </location>
</feature>
<name>A0A9N8JBW0_9PEZI</name>
<sequence length="562" mass="65374">MTMSDPTTWEELAQKTESLRPFITPTDVSVYDTIYPSKAHPKIAIIASLMNELYTIFIKMHYLPPSSVSFAPHTSTPISLRHAALFGLEKQVVDLLQLLPNHDKTRPTWNFGSDAGEFVHGGEFDEDIRGEGKEEAWWRKCVDPLYHLDVGREGQSAVGWSLVCEDLDEESGEMEEEEEKEKGWLMIDEPEEDDLEDQDWQVDEEETSDTSSLDSEDDTNEEQAFEDEIIQEEELVLLQQDTFLAEAALEEQKVADARAEEESQARRRVYREDLRNERLLLYIRPWHVTLNSIGNHGTVLFLNTHNFTISETGFGNICDFRHNAIPYLRNIVTNFKDLTWMPGGLCSPVDGERYAAYKQLYLDTGWPETFDGDKFDKLREKYENKIHQRYRDQAPLRELCGHIAEMQSRELSKLHYHHAIQKLSLLPSTAETSERKHLEQTIDRCGREFLPSYFEPVGEDVLKGLTTKLDDMLNKGCTEQQVKYMRTAIAETKLEMQATSFEERDWSFYELRRKEALAVDVETRVMFDWHGAWRGSKIDPDVVLTPEMIQEMARERFERYKK</sequence>
<keyword evidence="3" id="KW-1185">Reference proteome</keyword>
<feature type="compositionally biased region" description="Acidic residues" evidence="1">
    <location>
        <begin position="188"/>
        <end position="223"/>
    </location>
</feature>
<reference evidence="2" key="1">
    <citation type="submission" date="2020-06" db="EMBL/GenBank/DDBJ databases">
        <authorList>
            <person name="Onetto C."/>
        </authorList>
    </citation>
    <scope>NUCLEOTIDE SEQUENCE</scope>
</reference>
<protein>
    <submittedName>
        <fullName evidence="2">Uncharacterized protein</fullName>
    </submittedName>
</protein>